<organism evidence="1 2">
    <name type="scientific">Ixodes persulcatus</name>
    <name type="common">Taiga tick</name>
    <dbReference type="NCBI Taxonomy" id="34615"/>
    <lineage>
        <taxon>Eukaryota</taxon>
        <taxon>Metazoa</taxon>
        <taxon>Ecdysozoa</taxon>
        <taxon>Arthropoda</taxon>
        <taxon>Chelicerata</taxon>
        <taxon>Arachnida</taxon>
        <taxon>Acari</taxon>
        <taxon>Parasitiformes</taxon>
        <taxon>Ixodida</taxon>
        <taxon>Ixodoidea</taxon>
        <taxon>Ixodidae</taxon>
        <taxon>Ixodinae</taxon>
        <taxon>Ixodes</taxon>
    </lineage>
</organism>
<proteinExistence type="predicted"/>
<reference evidence="1 2" key="1">
    <citation type="journal article" date="2020" name="Cell">
        <title>Large-Scale Comparative Analyses of Tick Genomes Elucidate Their Genetic Diversity and Vector Capacities.</title>
        <authorList>
            <consortium name="Tick Genome and Microbiome Consortium (TIGMIC)"/>
            <person name="Jia N."/>
            <person name="Wang J."/>
            <person name="Shi W."/>
            <person name="Du L."/>
            <person name="Sun Y."/>
            <person name="Zhan W."/>
            <person name="Jiang J.F."/>
            <person name="Wang Q."/>
            <person name="Zhang B."/>
            <person name="Ji P."/>
            <person name="Bell-Sakyi L."/>
            <person name="Cui X.M."/>
            <person name="Yuan T.T."/>
            <person name="Jiang B.G."/>
            <person name="Yang W.F."/>
            <person name="Lam T.T."/>
            <person name="Chang Q.C."/>
            <person name="Ding S.J."/>
            <person name="Wang X.J."/>
            <person name="Zhu J.G."/>
            <person name="Ruan X.D."/>
            <person name="Zhao L."/>
            <person name="Wei J.T."/>
            <person name="Ye R.Z."/>
            <person name="Que T.C."/>
            <person name="Du C.H."/>
            <person name="Zhou Y.H."/>
            <person name="Cheng J.X."/>
            <person name="Dai P.F."/>
            <person name="Guo W.B."/>
            <person name="Han X.H."/>
            <person name="Huang E.J."/>
            <person name="Li L.F."/>
            <person name="Wei W."/>
            <person name="Gao Y.C."/>
            <person name="Liu J.Z."/>
            <person name="Shao H.Z."/>
            <person name="Wang X."/>
            <person name="Wang C.C."/>
            <person name="Yang T.C."/>
            <person name="Huo Q.B."/>
            <person name="Li W."/>
            <person name="Chen H.Y."/>
            <person name="Chen S.E."/>
            <person name="Zhou L.G."/>
            <person name="Ni X.B."/>
            <person name="Tian J.H."/>
            <person name="Sheng Y."/>
            <person name="Liu T."/>
            <person name="Pan Y.S."/>
            <person name="Xia L.Y."/>
            <person name="Li J."/>
            <person name="Zhao F."/>
            <person name="Cao W.C."/>
        </authorList>
    </citation>
    <scope>NUCLEOTIDE SEQUENCE [LARGE SCALE GENOMIC DNA]</scope>
    <source>
        <strain evidence="1">Iper-2018</strain>
    </source>
</reference>
<gene>
    <name evidence="1" type="ORF">HPB47_027844</name>
</gene>
<protein>
    <submittedName>
        <fullName evidence="1">Uncharacterized protein</fullName>
    </submittedName>
</protein>
<dbReference type="EMBL" id="JABSTQ010009914">
    <property type="protein sequence ID" value="KAG0424952.1"/>
    <property type="molecule type" value="Genomic_DNA"/>
</dbReference>
<sequence length="107" mass="11197">MCTVPASEGGGGGSDDASDTPPRMPQAEQVVLPGVPPHRTWDFSRMGCVPYLSASLQEGFRRRGRRLCRRLRGLPRDVGDADSAGDARVASSAGLAEDVAPLPHAAA</sequence>
<comment type="caution">
    <text evidence="1">The sequence shown here is derived from an EMBL/GenBank/DDBJ whole genome shotgun (WGS) entry which is preliminary data.</text>
</comment>
<evidence type="ECO:0000313" key="1">
    <source>
        <dbReference type="EMBL" id="KAG0424952.1"/>
    </source>
</evidence>
<keyword evidence="2" id="KW-1185">Reference proteome</keyword>
<evidence type="ECO:0000313" key="2">
    <source>
        <dbReference type="Proteomes" id="UP000805193"/>
    </source>
</evidence>
<name>A0AC60PUV9_IXOPE</name>
<dbReference type="Proteomes" id="UP000805193">
    <property type="component" value="Unassembled WGS sequence"/>
</dbReference>
<accession>A0AC60PUV9</accession>